<dbReference type="RefSeq" id="WP_207248899.1">
    <property type="nucleotide sequence ID" value="NZ_JAFMOF010000008.1"/>
</dbReference>
<name>A0A939FTZ8_9ACTN</name>
<sequence length="366" mass="41126">MPAIALRARRDGRQPPHGLDAAAGTAFAADLHHWRRQAEEDWRALGGPDEDSPVSRTVPGYLLDRYAFRAFMRAACGVRIADRFARPTGPQAARWEELTRSRLRGAPSVGLAPVRLTDPVTDTPLVRDLLRRWRGHLAALGIDHDPALFRPPTGQNWLDLYRASALYPFYPPAVLGPSFMERISARQRDEILATHGPTGIMSLYTFLLESHEDTHRAQRGEPLLCEYVLAILWCRFLDEHDQWYWERNEDTGVSLNVEEPYVRRVHLADGALRALFRDTATGVHEVLGPTAYDELCLTGWLFDARAIAYRDYLELITLRLTGHPLHDRLAALTTALDDRLAQRPRPDAGDTAGSADPADPAEGTHR</sequence>
<gene>
    <name evidence="2" type="ORF">J1792_32780</name>
</gene>
<evidence type="ECO:0000313" key="3">
    <source>
        <dbReference type="Proteomes" id="UP000664781"/>
    </source>
</evidence>
<feature type="region of interest" description="Disordered" evidence="1">
    <location>
        <begin position="341"/>
        <end position="366"/>
    </location>
</feature>
<dbReference type="Proteomes" id="UP000664781">
    <property type="component" value="Unassembled WGS sequence"/>
</dbReference>
<dbReference type="AlphaFoldDB" id="A0A939FTZ8"/>
<proteinExistence type="predicted"/>
<dbReference type="EMBL" id="JAFMOF010000008">
    <property type="protein sequence ID" value="MBO0657317.1"/>
    <property type="molecule type" value="Genomic_DNA"/>
</dbReference>
<protein>
    <submittedName>
        <fullName evidence="2">Uncharacterized protein</fullName>
    </submittedName>
</protein>
<reference evidence="2" key="1">
    <citation type="submission" date="2021-03" db="EMBL/GenBank/DDBJ databases">
        <title>Streptomyces strains.</title>
        <authorList>
            <person name="Lund M.B."/>
            <person name="Toerring T."/>
        </authorList>
    </citation>
    <scope>NUCLEOTIDE SEQUENCE</scope>
    <source>
        <strain evidence="2">JCM 4242</strain>
    </source>
</reference>
<evidence type="ECO:0000313" key="2">
    <source>
        <dbReference type="EMBL" id="MBO0657317.1"/>
    </source>
</evidence>
<comment type="caution">
    <text evidence="2">The sequence shown here is derived from an EMBL/GenBank/DDBJ whole genome shotgun (WGS) entry which is preliminary data.</text>
</comment>
<keyword evidence="3" id="KW-1185">Reference proteome</keyword>
<evidence type="ECO:0000256" key="1">
    <source>
        <dbReference type="SAM" id="MobiDB-lite"/>
    </source>
</evidence>
<accession>A0A939FTZ8</accession>
<organism evidence="2 3">
    <name type="scientific">Streptomyces triculaminicus</name>
    <dbReference type="NCBI Taxonomy" id="2816232"/>
    <lineage>
        <taxon>Bacteria</taxon>
        <taxon>Bacillati</taxon>
        <taxon>Actinomycetota</taxon>
        <taxon>Actinomycetes</taxon>
        <taxon>Kitasatosporales</taxon>
        <taxon>Streptomycetaceae</taxon>
        <taxon>Streptomyces</taxon>
    </lineage>
</organism>